<evidence type="ECO:0000313" key="3">
    <source>
        <dbReference type="Proteomes" id="UP001500689"/>
    </source>
</evidence>
<protein>
    <recommendedName>
        <fullName evidence="4">Secreted protein</fullName>
    </recommendedName>
</protein>
<evidence type="ECO:0008006" key="4">
    <source>
        <dbReference type="Google" id="ProtNLM"/>
    </source>
</evidence>
<gene>
    <name evidence="2" type="ORF">GCM10022222_44780</name>
</gene>
<name>A0ABP6WXD0_9PSEU</name>
<sequence>MSVTKNVKRVGISAGAIGIAMGAAALLAPAASAAPVAAGQLQVCSQGDYTTYVEFLGRGGLRSTDVPASACQTVGNLGTSGNLEKIRVVGTTDGGRHFQVAEANFRPSKGGNVTTYGNLDKHWAATPQV</sequence>
<proteinExistence type="predicted"/>
<dbReference type="EMBL" id="BAAAZN010000009">
    <property type="protein sequence ID" value="GAA3556219.1"/>
    <property type="molecule type" value="Genomic_DNA"/>
</dbReference>
<feature type="chain" id="PRO_5047359189" description="Secreted protein" evidence="1">
    <location>
        <begin position="34"/>
        <end position="129"/>
    </location>
</feature>
<evidence type="ECO:0000256" key="1">
    <source>
        <dbReference type="SAM" id="SignalP"/>
    </source>
</evidence>
<dbReference type="Proteomes" id="UP001500689">
    <property type="component" value="Unassembled WGS sequence"/>
</dbReference>
<comment type="caution">
    <text evidence="2">The sequence shown here is derived from an EMBL/GenBank/DDBJ whole genome shotgun (WGS) entry which is preliminary data.</text>
</comment>
<keyword evidence="3" id="KW-1185">Reference proteome</keyword>
<organism evidence="2 3">
    <name type="scientific">Amycolatopsis ultiminotia</name>
    <dbReference type="NCBI Taxonomy" id="543629"/>
    <lineage>
        <taxon>Bacteria</taxon>
        <taxon>Bacillati</taxon>
        <taxon>Actinomycetota</taxon>
        <taxon>Actinomycetes</taxon>
        <taxon>Pseudonocardiales</taxon>
        <taxon>Pseudonocardiaceae</taxon>
        <taxon>Amycolatopsis</taxon>
    </lineage>
</organism>
<accession>A0ABP6WXD0</accession>
<feature type="signal peptide" evidence="1">
    <location>
        <begin position="1"/>
        <end position="33"/>
    </location>
</feature>
<reference evidence="3" key="1">
    <citation type="journal article" date="2019" name="Int. J. Syst. Evol. Microbiol.">
        <title>The Global Catalogue of Microorganisms (GCM) 10K type strain sequencing project: providing services to taxonomists for standard genome sequencing and annotation.</title>
        <authorList>
            <consortium name="The Broad Institute Genomics Platform"/>
            <consortium name="The Broad Institute Genome Sequencing Center for Infectious Disease"/>
            <person name="Wu L."/>
            <person name="Ma J."/>
        </authorList>
    </citation>
    <scope>NUCLEOTIDE SEQUENCE [LARGE SCALE GENOMIC DNA]</scope>
    <source>
        <strain evidence="3">JCM 16898</strain>
    </source>
</reference>
<keyword evidence="1" id="KW-0732">Signal</keyword>
<evidence type="ECO:0000313" key="2">
    <source>
        <dbReference type="EMBL" id="GAA3556219.1"/>
    </source>
</evidence>
<dbReference type="RefSeq" id="WP_344862823.1">
    <property type="nucleotide sequence ID" value="NZ_BAAAZN010000009.1"/>
</dbReference>